<dbReference type="GO" id="GO:0008641">
    <property type="term" value="F:ubiquitin-like modifier activating enzyme activity"/>
    <property type="evidence" value="ECO:0007669"/>
    <property type="project" value="InterPro"/>
</dbReference>
<reference evidence="4" key="1">
    <citation type="submission" date="2022-08" db="EMBL/GenBank/DDBJ databases">
        <title>Genomic Encyclopedia of Type Strains, Phase V (KMG-V): Genome sequencing to study the core and pangenomes of soil and plant-associated prokaryotes.</title>
        <authorList>
            <person name="Whitman W."/>
        </authorList>
    </citation>
    <scope>NUCLEOTIDE SEQUENCE</scope>
    <source>
        <strain evidence="4">SP3049</strain>
    </source>
</reference>
<evidence type="ECO:0000256" key="1">
    <source>
        <dbReference type="SAM" id="MobiDB-lite"/>
    </source>
</evidence>
<evidence type="ECO:0000259" key="2">
    <source>
        <dbReference type="Pfam" id="PF00899"/>
    </source>
</evidence>
<keyword evidence="4" id="KW-0548">Nucleotidyltransferase</keyword>
<proteinExistence type="predicted"/>
<dbReference type="InterPro" id="IPR032701">
    <property type="entry name" value="Prok-E2_B_dom"/>
</dbReference>
<feature type="domain" description="Prokaryotic E2 family B" evidence="3">
    <location>
        <begin position="43"/>
        <end position="135"/>
    </location>
</feature>
<name>A0A9X2Q1R2_9BACT</name>
<dbReference type="InterPro" id="IPR035985">
    <property type="entry name" value="Ubiquitin-activating_enz"/>
</dbReference>
<dbReference type="AlphaFoldDB" id="A0A9X2Q1R2"/>
<comment type="caution">
    <text evidence="4">The sequence shown here is derived from an EMBL/GenBank/DDBJ whole genome shotgun (WGS) entry which is preliminary data.</text>
</comment>
<dbReference type="Pfam" id="PF14461">
    <property type="entry name" value="Prok-E2_B"/>
    <property type="match status" value="1"/>
</dbReference>
<gene>
    <name evidence="4" type="ORF">GGP61_001543</name>
</gene>
<dbReference type="RefSeq" id="WP_259123918.1">
    <property type="nucleotide sequence ID" value="NZ_JANTZO010000005.1"/>
</dbReference>
<feature type="region of interest" description="Disordered" evidence="1">
    <location>
        <begin position="1"/>
        <end position="21"/>
    </location>
</feature>
<dbReference type="InterPro" id="IPR000594">
    <property type="entry name" value="ThiF_NAD_FAD-bd"/>
</dbReference>
<dbReference type="SUPFAM" id="SSF69572">
    <property type="entry name" value="Activating enzymes of the ubiquitin-like proteins"/>
    <property type="match status" value="1"/>
</dbReference>
<evidence type="ECO:0000313" key="4">
    <source>
        <dbReference type="EMBL" id="MCS3709939.1"/>
    </source>
</evidence>
<organism evidence="4 5">
    <name type="scientific">Salinibacter ruber</name>
    <dbReference type="NCBI Taxonomy" id="146919"/>
    <lineage>
        <taxon>Bacteria</taxon>
        <taxon>Pseudomonadati</taxon>
        <taxon>Rhodothermota</taxon>
        <taxon>Rhodothermia</taxon>
        <taxon>Rhodothermales</taxon>
        <taxon>Salinibacteraceae</taxon>
        <taxon>Salinibacter</taxon>
    </lineage>
</organism>
<evidence type="ECO:0000313" key="5">
    <source>
        <dbReference type="Proteomes" id="UP001155057"/>
    </source>
</evidence>
<keyword evidence="4" id="KW-0808">Transferase</keyword>
<dbReference type="GO" id="GO:0016779">
    <property type="term" value="F:nucleotidyltransferase activity"/>
    <property type="evidence" value="ECO:0007669"/>
    <property type="project" value="UniProtKB-KW"/>
</dbReference>
<feature type="domain" description="THIF-type NAD/FAD binding fold" evidence="2">
    <location>
        <begin position="303"/>
        <end position="459"/>
    </location>
</feature>
<sequence>MTHSDDQAKEDLRQFAEKSPLDWVQDEDNPRAVAGQFEIGETSATLRLEVPLFFPTQLPNVYVEPWDAFGFIPHVQTDGLVCYQETEGMVVDRRSPVSILQGASDRALSVLRNGSQGNNEDVFAEEFESYWQRLEGTSTALSLVEANDQPRLIYRAERKDTTYLADREGQISKFWNGSSVKGGLTIQKALYVPLKKSARVVPPRPDGPLWSDERIREVVWQNVAPVFEDKVRELCEELSGQTTTVVLGVPKETEGRSLVGIRYKGVETEHPLLPESSSWKRIPLVLSRMDHGYIAPRSGAETELSSRSILLVGGGAVGGHLSLELGRAGAGEITLVDPEKLRPENTYRHALGRSHWSDNKAKALKDRLESKLPYLECEAYPCKIQTALHGGEPDLRDYDLIVCATGDMTLEMGLNEHVAGMEATPPLLHAWLEPYGIGGHVLVSGNEETGCLECLFTSSSGGERLNNRAAFAQKGQDFGRRLAGCGSLHTPYGSADALRTAELATRLATDVLTGRESGNPLRSWKGNPEEFLAEGYQLSNRFSLTSEQLEKQKYAYVAGGCPVCG</sequence>
<dbReference type="EMBL" id="JANUAE010000004">
    <property type="protein sequence ID" value="MCS3709939.1"/>
    <property type="molecule type" value="Genomic_DNA"/>
</dbReference>
<evidence type="ECO:0000259" key="3">
    <source>
        <dbReference type="Pfam" id="PF14461"/>
    </source>
</evidence>
<dbReference type="Gene3D" id="3.40.50.720">
    <property type="entry name" value="NAD(P)-binding Rossmann-like Domain"/>
    <property type="match status" value="1"/>
</dbReference>
<protein>
    <submittedName>
        <fullName evidence="4">Molybdopterin/thiamine biosynthesis adenylyltransferase</fullName>
    </submittedName>
</protein>
<accession>A0A9X2Q1R2</accession>
<dbReference type="Pfam" id="PF00899">
    <property type="entry name" value="ThiF"/>
    <property type="match status" value="1"/>
</dbReference>
<feature type="compositionally biased region" description="Basic and acidic residues" evidence="1">
    <location>
        <begin position="1"/>
        <end position="20"/>
    </location>
</feature>
<dbReference type="Proteomes" id="UP001155057">
    <property type="component" value="Unassembled WGS sequence"/>
</dbReference>